<reference evidence="3" key="2">
    <citation type="submission" date="2023-06" db="EMBL/GenBank/DDBJ databases">
        <authorList>
            <consortium name="Lawrence Berkeley National Laboratory"/>
            <person name="Haridas S."/>
            <person name="Hensen N."/>
            <person name="Bonometti L."/>
            <person name="Westerberg I."/>
            <person name="Brannstrom I.O."/>
            <person name="Guillou S."/>
            <person name="Cros-Aarteil S."/>
            <person name="Calhoun S."/>
            <person name="Kuo A."/>
            <person name="Mondo S."/>
            <person name="Pangilinan J."/>
            <person name="Riley R."/>
            <person name="Labutti K."/>
            <person name="Andreopoulos B."/>
            <person name="Lipzen A."/>
            <person name="Chen C."/>
            <person name="Yanf M."/>
            <person name="Daum C."/>
            <person name="Ng V."/>
            <person name="Clum A."/>
            <person name="Steindorff A."/>
            <person name="Ohm R."/>
            <person name="Martin F."/>
            <person name="Silar P."/>
            <person name="Natvig D."/>
            <person name="Lalanne C."/>
            <person name="Gautier V."/>
            <person name="Ament-Velasquez S.L."/>
            <person name="Kruys A."/>
            <person name="Hutchinson M.I."/>
            <person name="Powell A.J."/>
            <person name="Barry K."/>
            <person name="Miller A.N."/>
            <person name="Grigoriev I.V."/>
            <person name="Debuchy R."/>
            <person name="Gladieux P."/>
            <person name="Thoren M.H."/>
            <person name="Johannesson H."/>
        </authorList>
    </citation>
    <scope>NUCLEOTIDE SEQUENCE</scope>
    <source>
        <strain evidence="3">CBS 118394</strain>
    </source>
</reference>
<evidence type="ECO:0000256" key="1">
    <source>
        <dbReference type="SAM" id="MobiDB-lite"/>
    </source>
</evidence>
<accession>A0AAE0I5G0</accession>
<evidence type="ECO:0000313" key="3">
    <source>
        <dbReference type="EMBL" id="KAK3318973.1"/>
    </source>
</evidence>
<feature type="signal peptide" evidence="2">
    <location>
        <begin position="1"/>
        <end position="18"/>
    </location>
</feature>
<organism evidence="3 4">
    <name type="scientific">Apodospora peruviana</name>
    <dbReference type="NCBI Taxonomy" id="516989"/>
    <lineage>
        <taxon>Eukaryota</taxon>
        <taxon>Fungi</taxon>
        <taxon>Dikarya</taxon>
        <taxon>Ascomycota</taxon>
        <taxon>Pezizomycotina</taxon>
        <taxon>Sordariomycetes</taxon>
        <taxon>Sordariomycetidae</taxon>
        <taxon>Sordariales</taxon>
        <taxon>Lasiosphaeriaceae</taxon>
        <taxon>Apodospora</taxon>
    </lineage>
</organism>
<keyword evidence="2" id="KW-0732">Signal</keyword>
<feature type="region of interest" description="Disordered" evidence="1">
    <location>
        <begin position="69"/>
        <end position="117"/>
    </location>
</feature>
<feature type="compositionally biased region" description="Polar residues" evidence="1">
    <location>
        <begin position="29"/>
        <end position="44"/>
    </location>
</feature>
<proteinExistence type="predicted"/>
<feature type="compositionally biased region" description="Polar residues" evidence="1">
    <location>
        <begin position="100"/>
        <end position="109"/>
    </location>
</feature>
<sequence>MLSAGSFCLLVLKSLTSSHTSPFPLLPSTPATERSWSPMPQTHFSTLTSTPQTSSTSSFIFLDISPSSNNSYHRSNPDNWSSTAQDGSLSPRAADHQPRSSRTSPSHGGSTWHKDSMSNTTFRASDIAGFGAQFSYGP</sequence>
<dbReference type="AlphaFoldDB" id="A0AAE0I5G0"/>
<protein>
    <submittedName>
        <fullName evidence="3">Uncharacterized protein</fullName>
    </submittedName>
</protein>
<feature type="region of interest" description="Disordered" evidence="1">
    <location>
        <begin position="29"/>
        <end position="54"/>
    </location>
</feature>
<keyword evidence="4" id="KW-1185">Reference proteome</keyword>
<dbReference type="EMBL" id="JAUEDM010000004">
    <property type="protein sequence ID" value="KAK3318973.1"/>
    <property type="molecule type" value="Genomic_DNA"/>
</dbReference>
<evidence type="ECO:0000256" key="2">
    <source>
        <dbReference type="SAM" id="SignalP"/>
    </source>
</evidence>
<dbReference type="Proteomes" id="UP001283341">
    <property type="component" value="Unassembled WGS sequence"/>
</dbReference>
<reference evidence="3" key="1">
    <citation type="journal article" date="2023" name="Mol. Phylogenet. Evol.">
        <title>Genome-scale phylogeny and comparative genomics of the fungal order Sordariales.</title>
        <authorList>
            <person name="Hensen N."/>
            <person name="Bonometti L."/>
            <person name="Westerberg I."/>
            <person name="Brannstrom I.O."/>
            <person name="Guillou S."/>
            <person name="Cros-Aarteil S."/>
            <person name="Calhoun S."/>
            <person name="Haridas S."/>
            <person name="Kuo A."/>
            <person name="Mondo S."/>
            <person name="Pangilinan J."/>
            <person name="Riley R."/>
            <person name="LaButti K."/>
            <person name="Andreopoulos B."/>
            <person name="Lipzen A."/>
            <person name="Chen C."/>
            <person name="Yan M."/>
            <person name="Daum C."/>
            <person name="Ng V."/>
            <person name="Clum A."/>
            <person name="Steindorff A."/>
            <person name="Ohm R.A."/>
            <person name="Martin F."/>
            <person name="Silar P."/>
            <person name="Natvig D.O."/>
            <person name="Lalanne C."/>
            <person name="Gautier V."/>
            <person name="Ament-Velasquez S.L."/>
            <person name="Kruys A."/>
            <person name="Hutchinson M.I."/>
            <person name="Powell A.J."/>
            <person name="Barry K."/>
            <person name="Miller A.N."/>
            <person name="Grigoriev I.V."/>
            <person name="Debuchy R."/>
            <person name="Gladieux P."/>
            <person name="Hiltunen Thoren M."/>
            <person name="Johannesson H."/>
        </authorList>
    </citation>
    <scope>NUCLEOTIDE SEQUENCE</scope>
    <source>
        <strain evidence="3">CBS 118394</strain>
    </source>
</reference>
<feature type="compositionally biased region" description="Polar residues" evidence="1">
    <location>
        <begin position="69"/>
        <end position="88"/>
    </location>
</feature>
<feature type="compositionally biased region" description="Low complexity" evidence="1">
    <location>
        <begin position="45"/>
        <end position="54"/>
    </location>
</feature>
<feature type="chain" id="PRO_5041936466" evidence="2">
    <location>
        <begin position="19"/>
        <end position="138"/>
    </location>
</feature>
<name>A0AAE0I5G0_9PEZI</name>
<comment type="caution">
    <text evidence="3">The sequence shown here is derived from an EMBL/GenBank/DDBJ whole genome shotgun (WGS) entry which is preliminary data.</text>
</comment>
<evidence type="ECO:0000313" key="4">
    <source>
        <dbReference type="Proteomes" id="UP001283341"/>
    </source>
</evidence>
<gene>
    <name evidence="3" type="ORF">B0H66DRAFT_558506</name>
</gene>